<evidence type="ECO:0000313" key="3">
    <source>
        <dbReference type="EMBL" id="EPT01860.1"/>
    </source>
</evidence>
<feature type="transmembrane region" description="Helical" evidence="2">
    <location>
        <begin position="123"/>
        <end position="144"/>
    </location>
</feature>
<organism evidence="3 4">
    <name type="scientific">Fomitopsis schrenkii</name>
    <name type="common">Brown rot fungus</name>
    <dbReference type="NCBI Taxonomy" id="2126942"/>
    <lineage>
        <taxon>Eukaryota</taxon>
        <taxon>Fungi</taxon>
        <taxon>Dikarya</taxon>
        <taxon>Basidiomycota</taxon>
        <taxon>Agaricomycotina</taxon>
        <taxon>Agaricomycetes</taxon>
        <taxon>Polyporales</taxon>
        <taxon>Fomitopsis</taxon>
    </lineage>
</organism>
<dbReference type="InterPro" id="IPR021013">
    <property type="entry name" value="ATPase_Vma12"/>
</dbReference>
<keyword evidence="2" id="KW-0812">Transmembrane</keyword>
<reference evidence="3 4" key="1">
    <citation type="journal article" date="2012" name="Science">
        <title>The Paleozoic origin of enzymatic lignin decomposition reconstructed from 31 fungal genomes.</title>
        <authorList>
            <person name="Floudas D."/>
            <person name="Binder M."/>
            <person name="Riley R."/>
            <person name="Barry K."/>
            <person name="Blanchette R.A."/>
            <person name="Henrissat B."/>
            <person name="Martinez A.T."/>
            <person name="Otillar R."/>
            <person name="Spatafora J.W."/>
            <person name="Yadav J.S."/>
            <person name="Aerts A."/>
            <person name="Benoit I."/>
            <person name="Boyd A."/>
            <person name="Carlson A."/>
            <person name="Copeland A."/>
            <person name="Coutinho P.M."/>
            <person name="de Vries R.P."/>
            <person name="Ferreira P."/>
            <person name="Findley K."/>
            <person name="Foster B."/>
            <person name="Gaskell J."/>
            <person name="Glotzer D."/>
            <person name="Gorecki P."/>
            <person name="Heitman J."/>
            <person name="Hesse C."/>
            <person name="Hori C."/>
            <person name="Igarashi K."/>
            <person name="Jurgens J.A."/>
            <person name="Kallen N."/>
            <person name="Kersten P."/>
            <person name="Kohler A."/>
            <person name="Kuees U."/>
            <person name="Kumar T.K.A."/>
            <person name="Kuo A."/>
            <person name="LaButti K."/>
            <person name="Larrondo L.F."/>
            <person name="Lindquist E."/>
            <person name="Ling A."/>
            <person name="Lombard V."/>
            <person name="Lucas S."/>
            <person name="Lundell T."/>
            <person name="Martin R."/>
            <person name="McLaughlin D.J."/>
            <person name="Morgenstern I."/>
            <person name="Morin E."/>
            <person name="Murat C."/>
            <person name="Nagy L.G."/>
            <person name="Nolan M."/>
            <person name="Ohm R.A."/>
            <person name="Patyshakuliyeva A."/>
            <person name="Rokas A."/>
            <person name="Ruiz-Duenas F.J."/>
            <person name="Sabat G."/>
            <person name="Salamov A."/>
            <person name="Samejima M."/>
            <person name="Schmutz J."/>
            <person name="Slot J.C."/>
            <person name="St John F."/>
            <person name="Stenlid J."/>
            <person name="Sun H."/>
            <person name="Sun S."/>
            <person name="Syed K."/>
            <person name="Tsang A."/>
            <person name="Wiebenga A."/>
            <person name="Young D."/>
            <person name="Pisabarro A."/>
            <person name="Eastwood D.C."/>
            <person name="Martin F."/>
            <person name="Cullen D."/>
            <person name="Grigoriev I.V."/>
            <person name="Hibbett D.S."/>
        </authorList>
    </citation>
    <scope>NUCLEOTIDE SEQUENCE</scope>
    <source>
        <strain evidence="4">FP-58527</strain>
    </source>
</reference>
<keyword evidence="4" id="KW-1185">Reference proteome</keyword>
<dbReference type="eggNOG" id="ENOG502SPV7">
    <property type="taxonomic scope" value="Eukaryota"/>
</dbReference>
<dbReference type="AlphaFoldDB" id="S8FUG0"/>
<dbReference type="GO" id="GO:0070072">
    <property type="term" value="P:vacuolar proton-transporting V-type ATPase complex assembly"/>
    <property type="evidence" value="ECO:0007669"/>
    <property type="project" value="InterPro"/>
</dbReference>
<protein>
    <submittedName>
        <fullName evidence="3">Uncharacterized protein</fullName>
    </submittedName>
</protein>
<keyword evidence="2" id="KW-1133">Transmembrane helix</keyword>
<evidence type="ECO:0000256" key="1">
    <source>
        <dbReference type="SAM" id="MobiDB-lite"/>
    </source>
</evidence>
<evidence type="ECO:0000256" key="2">
    <source>
        <dbReference type="SAM" id="Phobius"/>
    </source>
</evidence>
<feature type="transmembrane region" description="Helical" evidence="2">
    <location>
        <begin position="156"/>
        <end position="177"/>
    </location>
</feature>
<dbReference type="EMBL" id="KE504139">
    <property type="protein sequence ID" value="EPT01860.1"/>
    <property type="molecule type" value="Genomic_DNA"/>
</dbReference>
<proteinExistence type="predicted"/>
<feature type="region of interest" description="Disordered" evidence="1">
    <location>
        <begin position="184"/>
        <end position="234"/>
    </location>
</feature>
<dbReference type="HOGENOM" id="CLU_083084_0_0_1"/>
<dbReference type="OrthoDB" id="3193718at2759"/>
<dbReference type="Proteomes" id="UP000015241">
    <property type="component" value="Unassembled WGS sequence"/>
</dbReference>
<dbReference type="Pfam" id="PF11712">
    <property type="entry name" value="Vma12"/>
    <property type="match status" value="1"/>
</dbReference>
<keyword evidence="2" id="KW-0472">Membrane</keyword>
<sequence length="234" mass="25689">MTTPCAPTEELNISLESHLIEALQPLLHILPEDVSSNLQDLVQRERPQSPTIPYSLLASISDWARTPDGERALASHEPPLLSADYSMIALLAGTRTSPERKFPTYVARSDDADGRMTYSDRRAVTSVLNALLSIGGAGAATWWAAGRLAWKDQWKVLLALAVALVVAASEAILYLIWDSRRSERPQRRRRPARPTATNSKKDDADPLAPEDGSDNVAPREVSSSTALSVQIRRQ</sequence>
<accession>S8FUG0</accession>
<gene>
    <name evidence="3" type="ORF">FOMPIDRAFT_128603</name>
</gene>
<dbReference type="InParanoid" id="S8FUG0"/>
<dbReference type="STRING" id="743788.S8FUG0"/>
<name>S8FUG0_FOMSC</name>
<evidence type="ECO:0000313" key="4">
    <source>
        <dbReference type="Proteomes" id="UP000015241"/>
    </source>
</evidence>